<comment type="caution">
    <text evidence="12">The sequence shown here is derived from an EMBL/GenBank/DDBJ whole genome shotgun (WGS) entry which is preliminary data.</text>
</comment>
<keyword evidence="6 9" id="KW-0472">Membrane</keyword>
<feature type="transmembrane region" description="Helical" evidence="9">
    <location>
        <begin position="589"/>
        <end position="609"/>
    </location>
</feature>
<feature type="transmembrane region" description="Helical" evidence="9">
    <location>
        <begin position="655"/>
        <end position="678"/>
    </location>
</feature>
<dbReference type="GO" id="GO:0005769">
    <property type="term" value="C:early endosome"/>
    <property type="evidence" value="ECO:0007669"/>
    <property type="project" value="TreeGrafter"/>
</dbReference>
<dbReference type="PANTHER" id="PTHR45711:SF6">
    <property type="entry name" value="CHLORIDE CHANNEL PROTEIN"/>
    <property type="match status" value="1"/>
</dbReference>
<feature type="transmembrane region" description="Helical" evidence="9">
    <location>
        <begin position="564"/>
        <end position="583"/>
    </location>
</feature>
<evidence type="ECO:0000256" key="3">
    <source>
        <dbReference type="ARBA" id="ARBA00022692"/>
    </source>
</evidence>
<dbReference type="Pfam" id="PF00571">
    <property type="entry name" value="CBS"/>
    <property type="match status" value="1"/>
</dbReference>
<dbReference type="PRINTS" id="PR00762">
    <property type="entry name" value="CLCHANNEL"/>
</dbReference>
<accession>A0A9N9CL73</accession>
<evidence type="ECO:0000256" key="6">
    <source>
        <dbReference type="ARBA" id="ARBA00023136"/>
    </source>
</evidence>
<comment type="subcellular location">
    <subcellularLocation>
        <location evidence="1 9">Membrane</location>
        <topology evidence="1 9">Multi-pass membrane protein</topology>
    </subcellularLocation>
</comment>
<feature type="region of interest" description="Disordered" evidence="10">
    <location>
        <begin position="131"/>
        <end position="154"/>
    </location>
</feature>
<keyword evidence="2 9" id="KW-0813">Transport</keyword>
<dbReference type="GO" id="GO:0005247">
    <property type="term" value="F:voltage-gated chloride channel activity"/>
    <property type="evidence" value="ECO:0007669"/>
    <property type="project" value="TreeGrafter"/>
</dbReference>
<dbReference type="OrthoDB" id="44789at2759"/>
<dbReference type="InterPro" id="IPR001807">
    <property type="entry name" value="ClC"/>
</dbReference>
<dbReference type="InterPro" id="IPR046342">
    <property type="entry name" value="CBS_dom_sf"/>
</dbReference>
<evidence type="ECO:0000313" key="13">
    <source>
        <dbReference type="Proteomes" id="UP000789759"/>
    </source>
</evidence>
<comment type="similarity">
    <text evidence="9">Belongs to the chloride channel (TC 2.A.49) family.</text>
</comment>
<feature type="transmembrane region" description="Helical" evidence="9">
    <location>
        <begin position="472"/>
        <end position="492"/>
    </location>
</feature>
<feature type="transmembrane region" description="Helical" evidence="9">
    <location>
        <begin position="215"/>
        <end position="233"/>
    </location>
</feature>
<sequence length="898" mass="100924">INDLMIILSILSTIIMDEIGLDNSTRTTPITTGTSTPNNHVSASNVSVERNFNLSTESQGTSPIFANAEEFEQLTLSADIAEEFEQPTLSAIKAEEFEQLTLSATEALKTKLNALDDFTFKRKNSVQAASSRIFSRPESPMKKKNNSEAGYSSSNLRKHNYDEFDSDFADWSIEGTGRRVAYEDFTTIERARQRTLRQQNGLVGQLRLIFDAMEGWIVVLAVGVISGILAAVIDVTSEWLSDLKEGYCKTAFYLNRKNCCWGYNDDHASCVEWVRWTTALQAKSATAEFWTNYLFYIIFSTTFATIAAFLVKCYSPYSPGSGIPEIKTILGGFVIRKFLGWWTLIIKSIGVCLIAASSLCLGKEGPLIHLACCCGNIIPQIFPKFRYNEAKKREVLSAAAAAGVSVAFGAPIGGVLFSLEEVSYYFPFRTMWRSFFCAMVAAVALASMNPYRTGKLVLFQVVYDRDWHGFDLIFFSLLGIMGGLYGALFIRMNLKVAVFRKDSWLRYFSVQEVIVMAFFTSIVSYLNIYMRVNPSELVANLFRECEGGDYHSLCNYTDHWEPTLLLLIASFLKFFLTTVTFGLKVPAGVWLPSIAIGACFGRAVGLMVHAWHRHYPGFWLFASCEPDTECITPGMYAMVGAAATFGGVTRMTVSLVVIMFELTGALTYVLPIMIAVMISKWVGDAFVKEGIYDGWIRINEYPFLDSKEDYVYNTLASQYMTRVEDLMVITATGHTLDSLDELLNDTDYKGFPVINNVKNMLLTGYISRSELRYAIDKAKKKPGISLMSPCYFSSNLPLLDSTAFIDFRPWMDQTPITISPKFPMEMTIELFRKMGLRYILVTKNGQLLGLITKKDVLRHLSAIRHPDIVNTEDSREQQNYMMLSERRMSGLTNDFGTV</sequence>
<organism evidence="12 13">
    <name type="scientific">Cetraspora pellucida</name>
    <dbReference type="NCBI Taxonomy" id="1433469"/>
    <lineage>
        <taxon>Eukaryota</taxon>
        <taxon>Fungi</taxon>
        <taxon>Fungi incertae sedis</taxon>
        <taxon>Mucoromycota</taxon>
        <taxon>Glomeromycotina</taxon>
        <taxon>Glomeromycetes</taxon>
        <taxon>Diversisporales</taxon>
        <taxon>Gigasporaceae</taxon>
        <taxon>Cetraspora</taxon>
    </lineage>
</organism>
<reference evidence="12" key="1">
    <citation type="submission" date="2021-06" db="EMBL/GenBank/DDBJ databases">
        <authorList>
            <person name="Kallberg Y."/>
            <person name="Tangrot J."/>
            <person name="Rosling A."/>
        </authorList>
    </citation>
    <scope>NUCLEOTIDE SEQUENCE</scope>
    <source>
        <strain evidence="12">FL966</strain>
    </source>
</reference>
<feature type="domain" description="CBS" evidence="11">
    <location>
        <begin position="811"/>
        <end position="868"/>
    </location>
</feature>
<evidence type="ECO:0000256" key="5">
    <source>
        <dbReference type="ARBA" id="ARBA00023065"/>
    </source>
</evidence>
<dbReference type="Gene3D" id="1.10.3080.10">
    <property type="entry name" value="Clc chloride channel"/>
    <property type="match status" value="1"/>
</dbReference>
<dbReference type="Gene3D" id="3.10.580.20">
    <property type="match status" value="1"/>
</dbReference>
<evidence type="ECO:0000256" key="2">
    <source>
        <dbReference type="ARBA" id="ARBA00022448"/>
    </source>
</evidence>
<gene>
    <name evidence="12" type="ORF">CPELLU_LOCUS7083</name>
</gene>
<proteinExistence type="inferred from homology"/>
<feature type="transmembrane region" description="Helical" evidence="9">
    <location>
        <begin position="504"/>
        <end position="526"/>
    </location>
</feature>
<keyword evidence="7 9" id="KW-0868">Chloride</keyword>
<feature type="transmembrane region" description="Helical" evidence="9">
    <location>
        <begin position="338"/>
        <end position="359"/>
    </location>
</feature>
<keyword evidence="13" id="KW-1185">Reference proteome</keyword>
<evidence type="ECO:0000256" key="7">
    <source>
        <dbReference type="ARBA" id="ARBA00023214"/>
    </source>
</evidence>
<evidence type="ECO:0000256" key="1">
    <source>
        <dbReference type="ARBA" id="ARBA00004141"/>
    </source>
</evidence>
<dbReference type="Proteomes" id="UP000789759">
    <property type="component" value="Unassembled WGS sequence"/>
</dbReference>
<feature type="transmembrane region" description="Helical" evidence="9">
    <location>
        <begin position="431"/>
        <end position="451"/>
    </location>
</feature>
<keyword evidence="8" id="KW-0129">CBS domain</keyword>
<protein>
    <recommendedName>
        <fullName evidence="9">Chloride channel protein</fullName>
    </recommendedName>
</protein>
<keyword evidence="4 9" id="KW-1133">Transmembrane helix</keyword>
<keyword evidence="3 9" id="KW-0812">Transmembrane</keyword>
<keyword evidence="5 9" id="KW-0406">Ion transport</keyword>
<dbReference type="GO" id="GO:0005794">
    <property type="term" value="C:Golgi apparatus"/>
    <property type="evidence" value="ECO:0007669"/>
    <property type="project" value="TreeGrafter"/>
</dbReference>
<evidence type="ECO:0000256" key="10">
    <source>
        <dbReference type="SAM" id="MobiDB-lite"/>
    </source>
</evidence>
<dbReference type="PANTHER" id="PTHR45711">
    <property type="entry name" value="CHLORIDE CHANNEL PROTEIN"/>
    <property type="match status" value="1"/>
</dbReference>
<dbReference type="AlphaFoldDB" id="A0A9N9CL73"/>
<evidence type="ECO:0000256" key="9">
    <source>
        <dbReference type="RuleBase" id="RU361221"/>
    </source>
</evidence>
<dbReference type="SUPFAM" id="SSF81340">
    <property type="entry name" value="Clc chloride channel"/>
    <property type="match status" value="1"/>
</dbReference>
<name>A0A9N9CL73_9GLOM</name>
<dbReference type="Gene3D" id="3.90.1280.20">
    <property type="match status" value="1"/>
</dbReference>
<dbReference type="CDD" id="cd04591">
    <property type="entry name" value="CBS_pair_voltage-gated_CLC_euk_bac"/>
    <property type="match status" value="1"/>
</dbReference>
<dbReference type="EMBL" id="CAJVQA010004635">
    <property type="protein sequence ID" value="CAG8602959.1"/>
    <property type="molecule type" value="Genomic_DNA"/>
</dbReference>
<feature type="transmembrane region" description="Helical" evidence="9">
    <location>
        <begin position="395"/>
        <end position="419"/>
    </location>
</feature>
<feature type="non-terminal residue" evidence="12">
    <location>
        <position position="898"/>
    </location>
</feature>
<dbReference type="GO" id="GO:0005886">
    <property type="term" value="C:plasma membrane"/>
    <property type="evidence" value="ECO:0007669"/>
    <property type="project" value="TreeGrafter"/>
</dbReference>
<dbReference type="PROSITE" id="PS51371">
    <property type="entry name" value="CBS"/>
    <property type="match status" value="2"/>
</dbReference>
<evidence type="ECO:0000256" key="8">
    <source>
        <dbReference type="PROSITE-ProRule" id="PRU00703"/>
    </source>
</evidence>
<feature type="transmembrane region" description="Helical" evidence="9">
    <location>
        <begin position="293"/>
        <end position="317"/>
    </location>
</feature>
<dbReference type="SMART" id="SM00116">
    <property type="entry name" value="CBS"/>
    <property type="match status" value="1"/>
</dbReference>
<dbReference type="InterPro" id="IPR014743">
    <property type="entry name" value="Cl-channel_core"/>
</dbReference>
<dbReference type="CDD" id="cd03684">
    <property type="entry name" value="ClC_3_like"/>
    <property type="match status" value="1"/>
</dbReference>
<dbReference type="SUPFAM" id="SSF54631">
    <property type="entry name" value="CBS-domain pair"/>
    <property type="match status" value="1"/>
</dbReference>
<feature type="domain" description="CBS" evidence="11">
    <location>
        <begin position="720"/>
        <end position="781"/>
    </location>
</feature>
<evidence type="ECO:0000313" key="12">
    <source>
        <dbReference type="EMBL" id="CAG8602959.1"/>
    </source>
</evidence>
<dbReference type="Pfam" id="PF00654">
    <property type="entry name" value="Voltage_CLC"/>
    <property type="match status" value="1"/>
</dbReference>
<evidence type="ECO:0000259" key="11">
    <source>
        <dbReference type="PROSITE" id="PS51371"/>
    </source>
</evidence>
<feature type="transmembrane region" description="Helical" evidence="9">
    <location>
        <begin position="630"/>
        <end position="649"/>
    </location>
</feature>
<feature type="transmembrane region" description="Helical" evidence="9">
    <location>
        <begin position="365"/>
        <end position="383"/>
    </location>
</feature>
<dbReference type="InterPro" id="IPR000644">
    <property type="entry name" value="CBS_dom"/>
</dbReference>
<evidence type="ECO:0000256" key="4">
    <source>
        <dbReference type="ARBA" id="ARBA00022989"/>
    </source>
</evidence>
<dbReference type="FunFam" id="1.10.3080.10:FF:000011">
    <property type="entry name" value="Chloride channel protein"/>
    <property type="match status" value="1"/>
</dbReference>